<protein>
    <submittedName>
        <fullName evidence="2">Jerky protein homolog-like</fullName>
    </submittedName>
</protein>
<dbReference type="EMBL" id="BGZK01002474">
    <property type="protein sequence ID" value="GBP94205.1"/>
    <property type="molecule type" value="Genomic_DNA"/>
</dbReference>
<evidence type="ECO:0000313" key="3">
    <source>
        <dbReference type="Proteomes" id="UP000299102"/>
    </source>
</evidence>
<accession>A0A4C2A5E0</accession>
<feature type="region of interest" description="Disordered" evidence="1">
    <location>
        <begin position="1"/>
        <end position="27"/>
    </location>
</feature>
<comment type="caution">
    <text evidence="2">The sequence shown here is derived from an EMBL/GenBank/DDBJ whole genome shotgun (WGS) entry which is preliminary data.</text>
</comment>
<evidence type="ECO:0000313" key="2">
    <source>
        <dbReference type="EMBL" id="GBP94205.1"/>
    </source>
</evidence>
<sequence>MRQDSRGYQNLDKTSSQRTTAPALPQPIQEIQMATVSVVPDEEREGSSTPTFAASRGWFHRFKQHSNLHNIHIIGEAASADIQAAVEFPDNFQEFVGREKIPACLIFNVDDRTLLEKNAISNIHF</sequence>
<dbReference type="OrthoDB" id="7438798at2759"/>
<feature type="compositionally biased region" description="Polar residues" evidence="1">
    <location>
        <begin position="1"/>
        <end position="20"/>
    </location>
</feature>
<organism evidence="2 3">
    <name type="scientific">Eumeta variegata</name>
    <name type="common">Bagworm moth</name>
    <name type="synonym">Eumeta japonica</name>
    <dbReference type="NCBI Taxonomy" id="151549"/>
    <lineage>
        <taxon>Eukaryota</taxon>
        <taxon>Metazoa</taxon>
        <taxon>Ecdysozoa</taxon>
        <taxon>Arthropoda</taxon>
        <taxon>Hexapoda</taxon>
        <taxon>Insecta</taxon>
        <taxon>Pterygota</taxon>
        <taxon>Neoptera</taxon>
        <taxon>Endopterygota</taxon>
        <taxon>Lepidoptera</taxon>
        <taxon>Glossata</taxon>
        <taxon>Ditrysia</taxon>
        <taxon>Tineoidea</taxon>
        <taxon>Psychidae</taxon>
        <taxon>Oiketicinae</taxon>
        <taxon>Eumeta</taxon>
    </lineage>
</organism>
<name>A0A4C2A5E0_EUMVA</name>
<dbReference type="STRING" id="151549.A0A4C2A5E0"/>
<dbReference type="Proteomes" id="UP000299102">
    <property type="component" value="Unassembled WGS sequence"/>
</dbReference>
<gene>
    <name evidence="2" type="primary">JRKL</name>
    <name evidence="2" type="ORF">EVAR_69560_1</name>
</gene>
<proteinExistence type="predicted"/>
<keyword evidence="3" id="KW-1185">Reference proteome</keyword>
<reference evidence="2 3" key="1">
    <citation type="journal article" date="2019" name="Commun. Biol.">
        <title>The bagworm genome reveals a unique fibroin gene that provides high tensile strength.</title>
        <authorList>
            <person name="Kono N."/>
            <person name="Nakamura H."/>
            <person name="Ohtoshi R."/>
            <person name="Tomita M."/>
            <person name="Numata K."/>
            <person name="Arakawa K."/>
        </authorList>
    </citation>
    <scope>NUCLEOTIDE SEQUENCE [LARGE SCALE GENOMIC DNA]</scope>
</reference>
<dbReference type="AlphaFoldDB" id="A0A4C2A5E0"/>
<evidence type="ECO:0000256" key="1">
    <source>
        <dbReference type="SAM" id="MobiDB-lite"/>
    </source>
</evidence>